<evidence type="ECO:0000256" key="1">
    <source>
        <dbReference type="ARBA" id="ARBA00001947"/>
    </source>
</evidence>
<dbReference type="GO" id="GO:0008235">
    <property type="term" value="F:metalloexopeptidase activity"/>
    <property type="evidence" value="ECO:0007669"/>
    <property type="project" value="InterPro"/>
</dbReference>
<gene>
    <name evidence="4" type="ORF">ONB1V03_LOCUS23168</name>
</gene>
<dbReference type="EMBL" id="CAJPVJ010056733">
    <property type="protein sequence ID" value="CAG2183748.1"/>
    <property type="molecule type" value="Genomic_DNA"/>
</dbReference>
<feature type="non-terminal residue" evidence="4">
    <location>
        <position position="1"/>
    </location>
</feature>
<dbReference type="Proteomes" id="UP000728032">
    <property type="component" value="Unassembled WGS sequence"/>
</dbReference>
<feature type="non-terminal residue" evidence="4">
    <location>
        <position position="125"/>
    </location>
</feature>
<evidence type="ECO:0000313" key="4">
    <source>
        <dbReference type="EMBL" id="CAD7666950.1"/>
    </source>
</evidence>
<protein>
    <recommendedName>
        <fullName evidence="3">Peptidase M28 domain-containing protein</fullName>
    </recommendedName>
</protein>
<dbReference type="InterPro" id="IPR045175">
    <property type="entry name" value="M28_fam"/>
</dbReference>
<dbReference type="SUPFAM" id="SSF53187">
    <property type="entry name" value="Zn-dependent exopeptidases"/>
    <property type="match status" value="1"/>
</dbReference>
<keyword evidence="5" id="KW-1185">Reference proteome</keyword>
<name>A0A7R9MU91_9ACAR</name>
<evidence type="ECO:0000313" key="5">
    <source>
        <dbReference type="Proteomes" id="UP000728032"/>
    </source>
</evidence>
<evidence type="ECO:0000256" key="2">
    <source>
        <dbReference type="ARBA" id="ARBA00005634"/>
    </source>
</evidence>
<dbReference type="PANTHER" id="PTHR12147:SF26">
    <property type="entry name" value="PEPTIDASE M28 DOMAIN-CONTAINING PROTEIN"/>
    <property type="match status" value="1"/>
</dbReference>
<evidence type="ECO:0000259" key="3">
    <source>
        <dbReference type="Pfam" id="PF04389"/>
    </source>
</evidence>
<proteinExistence type="inferred from homology"/>
<dbReference type="PANTHER" id="PTHR12147">
    <property type="entry name" value="METALLOPEPTIDASE M28 FAMILY MEMBER"/>
    <property type="match status" value="1"/>
</dbReference>
<dbReference type="OrthoDB" id="2214at2759"/>
<dbReference type="InterPro" id="IPR007484">
    <property type="entry name" value="Peptidase_M28"/>
</dbReference>
<sequence>KYFSHIRSYRGDRNHYRKLKRSLKDEFLQIGLTTATQSFWPKELRKYNPRDKAHNIIGIWPGTRRGTPSDQIIIIGAHYDTVRSSPGVDDNGSGSAAVLEMAKLIAQNNCKLDKTIIFVLFDMEE</sequence>
<accession>A0A7R9MU91</accession>
<comment type="cofactor">
    <cofactor evidence="1">
        <name>Zn(2+)</name>
        <dbReference type="ChEBI" id="CHEBI:29105"/>
    </cofactor>
</comment>
<dbReference type="Gene3D" id="3.40.630.10">
    <property type="entry name" value="Zn peptidases"/>
    <property type="match status" value="1"/>
</dbReference>
<dbReference type="AlphaFoldDB" id="A0A7R9MU91"/>
<feature type="domain" description="Peptidase M28" evidence="3">
    <location>
        <begin position="55"/>
        <end position="125"/>
    </location>
</feature>
<dbReference type="EMBL" id="OC971558">
    <property type="protein sequence ID" value="CAD7666950.1"/>
    <property type="molecule type" value="Genomic_DNA"/>
</dbReference>
<dbReference type="Pfam" id="PF04389">
    <property type="entry name" value="Peptidase_M28"/>
    <property type="match status" value="1"/>
</dbReference>
<organism evidence="4">
    <name type="scientific">Oppiella nova</name>
    <dbReference type="NCBI Taxonomy" id="334625"/>
    <lineage>
        <taxon>Eukaryota</taxon>
        <taxon>Metazoa</taxon>
        <taxon>Ecdysozoa</taxon>
        <taxon>Arthropoda</taxon>
        <taxon>Chelicerata</taxon>
        <taxon>Arachnida</taxon>
        <taxon>Acari</taxon>
        <taxon>Acariformes</taxon>
        <taxon>Sarcoptiformes</taxon>
        <taxon>Oribatida</taxon>
        <taxon>Brachypylina</taxon>
        <taxon>Oppioidea</taxon>
        <taxon>Oppiidae</taxon>
        <taxon>Oppiella</taxon>
    </lineage>
</organism>
<dbReference type="GO" id="GO:0006508">
    <property type="term" value="P:proteolysis"/>
    <property type="evidence" value="ECO:0007669"/>
    <property type="project" value="InterPro"/>
</dbReference>
<comment type="similarity">
    <text evidence="2">Belongs to the peptidase M28 family. M28B subfamily.</text>
</comment>
<reference evidence="4" key="1">
    <citation type="submission" date="2020-11" db="EMBL/GenBank/DDBJ databases">
        <authorList>
            <person name="Tran Van P."/>
        </authorList>
    </citation>
    <scope>NUCLEOTIDE SEQUENCE</scope>
</reference>